<proteinExistence type="predicted"/>
<gene>
    <name evidence="2" type="ORF">FGL98_02455</name>
</gene>
<comment type="caution">
    <text evidence="2">The sequence shown here is derived from an EMBL/GenBank/DDBJ whole genome shotgun (WGS) entry which is preliminary data.</text>
</comment>
<reference evidence="2 3" key="1">
    <citation type="submission" date="2019-05" db="EMBL/GenBank/DDBJ databases">
        <authorList>
            <person name="Lee S.D."/>
        </authorList>
    </citation>
    <scope>NUCLEOTIDE SEQUENCE [LARGE SCALE GENOMIC DNA]</scope>
    <source>
        <strain evidence="2 3">C5-26</strain>
    </source>
</reference>
<keyword evidence="1" id="KW-0472">Membrane</keyword>
<evidence type="ECO:0000313" key="3">
    <source>
        <dbReference type="Proteomes" id="UP000320244"/>
    </source>
</evidence>
<feature type="transmembrane region" description="Helical" evidence="1">
    <location>
        <begin position="487"/>
        <end position="510"/>
    </location>
</feature>
<dbReference type="OrthoDB" id="1804072at2"/>
<dbReference type="Proteomes" id="UP000320244">
    <property type="component" value="Unassembled WGS sequence"/>
</dbReference>
<reference evidence="2 3" key="2">
    <citation type="submission" date="2019-08" db="EMBL/GenBank/DDBJ databases">
        <title>Jejuicoccus antrihumi gen. nov., sp. nov., a new member of the family Dermacoccaceae isolated from a cave.</title>
        <authorList>
            <person name="Schumann P."/>
            <person name="Kim I.S."/>
        </authorList>
    </citation>
    <scope>NUCLEOTIDE SEQUENCE [LARGE SCALE GENOMIC DNA]</scope>
    <source>
        <strain evidence="2 3">C5-26</strain>
    </source>
</reference>
<sequence length="527" mass="55149">MTRESSWFRSVSGRVRRVLHAAVAVATVATLVLVAPVGMAAVSGPGAAGTVYVQTVPALAGVRLSVAGIRVTTGSDGSARVKVSSINHIAQRVVLAGTRVDGRTTVALSRVSPQPHAERHTSRLDVGLQISSVVRLAVASGRSGIAAGDVSGLRLHSLSGKVLTVDPRPGATVDLLSRRAVLQAGVLTSQTVTWSVDRVTTRSGAAVTTSSPRFDPFSHSLWTVQLAPVAGTVEVDTVPATPGVMVVVGGHTLTTGANGRGSASTSDLNSVSSGLKLATPQAGESSVELLHVSKLPPHAPRHRRLLLALKVSNPVTFTFVDPRGHVIPLTRVGQVRLDQAGHSLTIDPQELAGPVLLPTSVAKRAHDVWRTDRLDYSIEAVSVSGANAVFSGQHRFDPRTEHLWRVRLSVYDMSITVRDALLGRRTSSTVQLTSPDGRQQRLDVGDSAPTVLSSLVRGTYHLVVGAAVVGADHSVLVSRSSVADLRVITLLDLVIIACVIGLLAAALIVAGRRLAHRATRPSKGEAS</sequence>
<dbReference type="AlphaFoldDB" id="A0A563EA43"/>
<name>A0A563EA43_9MICO</name>
<keyword evidence="3" id="KW-1185">Reference proteome</keyword>
<protein>
    <submittedName>
        <fullName evidence="2">Uncharacterized protein</fullName>
    </submittedName>
</protein>
<dbReference type="RefSeq" id="WP_146315067.1">
    <property type="nucleotide sequence ID" value="NZ_VCQV01000002.1"/>
</dbReference>
<organism evidence="2 3">
    <name type="scientific">Leekyejoonella antrihumi</name>
    <dbReference type="NCBI Taxonomy" id="1660198"/>
    <lineage>
        <taxon>Bacteria</taxon>
        <taxon>Bacillati</taxon>
        <taxon>Actinomycetota</taxon>
        <taxon>Actinomycetes</taxon>
        <taxon>Micrococcales</taxon>
        <taxon>Dermacoccaceae</taxon>
        <taxon>Leekyejoonella</taxon>
    </lineage>
</organism>
<evidence type="ECO:0000313" key="2">
    <source>
        <dbReference type="EMBL" id="TWP38664.1"/>
    </source>
</evidence>
<keyword evidence="1" id="KW-1133">Transmembrane helix</keyword>
<dbReference type="EMBL" id="VCQV01000002">
    <property type="protein sequence ID" value="TWP38664.1"/>
    <property type="molecule type" value="Genomic_DNA"/>
</dbReference>
<evidence type="ECO:0000256" key="1">
    <source>
        <dbReference type="SAM" id="Phobius"/>
    </source>
</evidence>
<accession>A0A563EA43</accession>
<keyword evidence="1" id="KW-0812">Transmembrane</keyword>